<protein>
    <submittedName>
        <fullName evidence="2">Uncharacterized protein</fullName>
    </submittedName>
</protein>
<evidence type="ECO:0000313" key="3">
    <source>
        <dbReference type="Proteomes" id="UP001355207"/>
    </source>
</evidence>
<dbReference type="EMBL" id="CP144102">
    <property type="protein sequence ID" value="WWC89406.1"/>
    <property type="molecule type" value="Genomic_DNA"/>
</dbReference>
<evidence type="ECO:0000256" key="1">
    <source>
        <dbReference type="SAM" id="MobiDB-lite"/>
    </source>
</evidence>
<proteinExistence type="predicted"/>
<organism evidence="2 3">
    <name type="scientific">Kwoniella dendrophila CBS 6074</name>
    <dbReference type="NCBI Taxonomy" id="1295534"/>
    <lineage>
        <taxon>Eukaryota</taxon>
        <taxon>Fungi</taxon>
        <taxon>Dikarya</taxon>
        <taxon>Basidiomycota</taxon>
        <taxon>Agaricomycotina</taxon>
        <taxon>Tremellomycetes</taxon>
        <taxon>Tremellales</taxon>
        <taxon>Cryptococcaceae</taxon>
        <taxon>Kwoniella</taxon>
    </lineage>
</organism>
<feature type="compositionally biased region" description="Basic and acidic residues" evidence="1">
    <location>
        <begin position="135"/>
        <end position="146"/>
    </location>
</feature>
<feature type="region of interest" description="Disordered" evidence="1">
    <location>
        <begin position="91"/>
        <end position="146"/>
    </location>
</feature>
<gene>
    <name evidence="2" type="ORF">L201_004330</name>
</gene>
<dbReference type="RefSeq" id="XP_066076169.1">
    <property type="nucleotide sequence ID" value="XM_066220072.1"/>
</dbReference>
<keyword evidence="3" id="KW-1185">Reference proteome</keyword>
<dbReference type="GeneID" id="91095000"/>
<sequence>MGLSDKVIPSERSLAQSIEIYSEENRDKTYQFIARTTSNQVVVQVRYDDENDTIGMEGYFTETPKLLKQIEDSQEQIWKLTVESGYQNQPGVKTLEEMKSWRYDGTNFPKRDDENSKPPWGDGTPPWEKEEDEHQQEKNRVNSENA</sequence>
<reference evidence="2 3" key="1">
    <citation type="submission" date="2024-01" db="EMBL/GenBank/DDBJ databases">
        <title>Comparative genomics of Cryptococcus and Kwoniella reveals pathogenesis evolution and contrasting modes of karyotype evolution via chromosome fusion or intercentromeric recombination.</title>
        <authorList>
            <person name="Coelho M.A."/>
            <person name="David-Palma M."/>
            <person name="Shea T."/>
            <person name="Bowers K."/>
            <person name="McGinley-Smith S."/>
            <person name="Mohammad A.W."/>
            <person name="Gnirke A."/>
            <person name="Yurkov A.M."/>
            <person name="Nowrousian M."/>
            <person name="Sun S."/>
            <person name="Cuomo C.A."/>
            <person name="Heitman J."/>
        </authorList>
    </citation>
    <scope>NUCLEOTIDE SEQUENCE [LARGE SCALE GENOMIC DNA]</scope>
    <source>
        <strain evidence="2 3">CBS 6074</strain>
    </source>
</reference>
<accession>A0AAX4JVW8</accession>
<evidence type="ECO:0000313" key="2">
    <source>
        <dbReference type="EMBL" id="WWC89406.1"/>
    </source>
</evidence>
<dbReference type="Proteomes" id="UP001355207">
    <property type="component" value="Chromosome 5"/>
</dbReference>
<dbReference type="AlphaFoldDB" id="A0AAX4JVW8"/>
<name>A0AAX4JVW8_9TREE</name>